<dbReference type="CDD" id="cd00756">
    <property type="entry name" value="MoaE"/>
    <property type="match status" value="1"/>
</dbReference>
<evidence type="ECO:0000313" key="12">
    <source>
        <dbReference type="EMBL" id="WDE95991.1"/>
    </source>
</evidence>
<evidence type="ECO:0000256" key="9">
    <source>
        <dbReference type="ARBA" id="ARBA00030781"/>
    </source>
</evidence>
<evidence type="ECO:0000256" key="11">
    <source>
        <dbReference type="ARBA" id="ARBA00049878"/>
    </source>
</evidence>
<protein>
    <recommendedName>
        <fullName evidence="4">Molybdopterin synthase catalytic subunit</fullName>
        <ecNumber evidence="3">2.8.1.12</ecNumber>
    </recommendedName>
    <alternativeName>
        <fullName evidence="9">MPT synthase subunit 2</fullName>
    </alternativeName>
    <alternativeName>
        <fullName evidence="7">Molybdenum cofactor biosynthesis protein E</fullName>
    </alternativeName>
    <alternativeName>
        <fullName evidence="8">Molybdopterin-converting factor large subunit</fullName>
    </alternativeName>
    <alternativeName>
        <fullName evidence="10">Molybdopterin-converting factor subunit 2</fullName>
    </alternativeName>
</protein>
<sequence length="149" mass="17035">MQNFHISAQAIEDIDIVAKVATPQSGGYVIFDGRVRDHNENRDVTHLEYQAYEALAVKEGERIIKEAGERYNIHKVFCIHRTGDLKIGESAVRLIVSAKHRGTAFEACEFIIDELKTRVPIWKNEHYTDGSSGWVECHECSKHAHHEEH</sequence>
<dbReference type="InterPro" id="IPR036563">
    <property type="entry name" value="MoaE_sf"/>
</dbReference>
<dbReference type="InterPro" id="IPR003448">
    <property type="entry name" value="Mopterin_biosynth_MoaE"/>
</dbReference>
<dbReference type="EC" id="2.8.1.12" evidence="3"/>
<evidence type="ECO:0000256" key="8">
    <source>
        <dbReference type="ARBA" id="ARBA00030407"/>
    </source>
</evidence>
<comment type="catalytic activity">
    <reaction evidence="11">
        <text>2 [molybdopterin-synthase sulfur-carrier protein]-C-terminal-Gly-aminoethanethioate + cyclic pyranopterin phosphate + H2O = molybdopterin + 2 [molybdopterin-synthase sulfur-carrier protein]-C-terminal Gly-Gly + 2 H(+)</text>
        <dbReference type="Rhea" id="RHEA:26333"/>
        <dbReference type="Rhea" id="RHEA-COMP:12202"/>
        <dbReference type="Rhea" id="RHEA-COMP:19907"/>
        <dbReference type="ChEBI" id="CHEBI:15377"/>
        <dbReference type="ChEBI" id="CHEBI:15378"/>
        <dbReference type="ChEBI" id="CHEBI:58698"/>
        <dbReference type="ChEBI" id="CHEBI:59648"/>
        <dbReference type="ChEBI" id="CHEBI:90778"/>
        <dbReference type="ChEBI" id="CHEBI:232372"/>
        <dbReference type="EC" id="2.8.1.12"/>
    </reaction>
</comment>
<evidence type="ECO:0000256" key="2">
    <source>
        <dbReference type="ARBA" id="ARBA00005426"/>
    </source>
</evidence>
<evidence type="ECO:0000256" key="7">
    <source>
        <dbReference type="ARBA" id="ARBA00029745"/>
    </source>
</evidence>
<dbReference type="RefSeq" id="WP_274149938.1">
    <property type="nucleotide sequence ID" value="NZ_CP117811.1"/>
</dbReference>
<comment type="pathway">
    <text evidence="1">Cofactor biosynthesis; molybdopterin biosynthesis.</text>
</comment>
<dbReference type="Proteomes" id="UP001214250">
    <property type="component" value="Chromosome 1"/>
</dbReference>
<organism evidence="12 13">
    <name type="scientific">Lentisphaera profundi</name>
    <dbReference type="NCBI Taxonomy" id="1658616"/>
    <lineage>
        <taxon>Bacteria</taxon>
        <taxon>Pseudomonadati</taxon>
        <taxon>Lentisphaerota</taxon>
        <taxon>Lentisphaeria</taxon>
        <taxon>Lentisphaerales</taxon>
        <taxon>Lentisphaeraceae</taxon>
        <taxon>Lentisphaera</taxon>
    </lineage>
</organism>
<dbReference type="PANTHER" id="PTHR23404">
    <property type="entry name" value="MOLYBDOPTERIN SYNTHASE RELATED"/>
    <property type="match status" value="1"/>
</dbReference>
<evidence type="ECO:0000313" key="13">
    <source>
        <dbReference type="Proteomes" id="UP001214250"/>
    </source>
</evidence>
<comment type="similarity">
    <text evidence="2">Belongs to the MoaE family.</text>
</comment>
<comment type="subunit">
    <text evidence="6">Heterotetramer of 2 MoaD subunits and 2 MoaE subunits. Also stable as homodimer. The enzyme changes between these two forms during catalysis.</text>
</comment>
<evidence type="ECO:0000256" key="4">
    <source>
        <dbReference type="ARBA" id="ARBA00013858"/>
    </source>
</evidence>
<evidence type="ECO:0000256" key="5">
    <source>
        <dbReference type="ARBA" id="ARBA00023150"/>
    </source>
</evidence>
<keyword evidence="13" id="KW-1185">Reference proteome</keyword>
<evidence type="ECO:0000256" key="3">
    <source>
        <dbReference type="ARBA" id="ARBA00011950"/>
    </source>
</evidence>
<dbReference type="EMBL" id="CP117811">
    <property type="protein sequence ID" value="WDE95991.1"/>
    <property type="molecule type" value="Genomic_DNA"/>
</dbReference>
<dbReference type="Gene3D" id="3.90.1170.40">
    <property type="entry name" value="Molybdopterin biosynthesis MoaE subunit"/>
    <property type="match status" value="1"/>
</dbReference>
<dbReference type="Pfam" id="PF02391">
    <property type="entry name" value="MoaE"/>
    <property type="match status" value="1"/>
</dbReference>
<evidence type="ECO:0000256" key="1">
    <source>
        <dbReference type="ARBA" id="ARBA00005046"/>
    </source>
</evidence>
<name>A0ABY7VPB7_9BACT</name>
<gene>
    <name evidence="12" type="ORF">PQO03_09720</name>
</gene>
<accession>A0ABY7VPB7</accession>
<keyword evidence="5" id="KW-0501">Molybdenum cofactor biosynthesis</keyword>
<dbReference type="SUPFAM" id="SSF54690">
    <property type="entry name" value="Molybdopterin synthase subunit MoaE"/>
    <property type="match status" value="1"/>
</dbReference>
<proteinExistence type="inferred from homology"/>
<evidence type="ECO:0000256" key="6">
    <source>
        <dbReference type="ARBA" id="ARBA00026066"/>
    </source>
</evidence>
<reference evidence="12 13" key="1">
    <citation type="submission" date="2023-02" db="EMBL/GenBank/DDBJ databases">
        <title>Genome sequence of Lentisphaera profundi SAORIC-696.</title>
        <authorList>
            <person name="Kim e."/>
            <person name="Cho J.-C."/>
            <person name="Choi A."/>
            <person name="Kang I."/>
        </authorList>
    </citation>
    <scope>NUCLEOTIDE SEQUENCE [LARGE SCALE GENOMIC DNA]</scope>
    <source>
        <strain evidence="12 13">SAORIC-696</strain>
    </source>
</reference>
<evidence type="ECO:0000256" key="10">
    <source>
        <dbReference type="ARBA" id="ARBA00032474"/>
    </source>
</evidence>